<accession>A0ABQ5G8L5</accession>
<dbReference type="Proteomes" id="UP001151760">
    <property type="component" value="Unassembled WGS sequence"/>
</dbReference>
<comment type="caution">
    <text evidence="3">The sequence shown here is derived from an EMBL/GenBank/DDBJ whole genome shotgun (WGS) entry which is preliminary data.</text>
</comment>
<keyword evidence="1" id="KW-0175">Coiled coil</keyword>
<feature type="compositionally biased region" description="Basic residues" evidence="2">
    <location>
        <begin position="321"/>
        <end position="331"/>
    </location>
</feature>
<gene>
    <name evidence="3" type="ORF">Tco_1030483</name>
</gene>
<evidence type="ECO:0000313" key="3">
    <source>
        <dbReference type="EMBL" id="GJT71197.1"/>
    </source>
</evidence>
<feature type="compositionally biased region" description="Low complexity" evidence="2">
    <location>
        <begin position="130"/>
        <end position="163"/>
    </location>
</feature>
<evidence type="ECO:0008006" key="5">
    <source>
        <dbReference type="Google" id="ProtNLM"/>
    </source>
</evidence>
<proteinExistence type="predicted"/>
<reference evidence="3" key="1">
    <citation type="journal article" date="2022" name="Int. J. Mol. Sci.">
        <title>Draft Genome of Tanacetum Coccineum: Genomic Comparison of Closely Related Tanacetum-Family Plants.</title>
        <authorList>
            <person name="Yamashiro T."/>
            <person name="Shiraishi A."/>
            <person name="Nakayama K."/>
            <person name="Satake H."/>
        </authorList>
    </citation>
    <scope>NUCLEOTIDE SEQUENCE</scope>
</reference>
<protein>
    <recommendedName>
        <fullName evidence="5">Reverse transcriptase domain-containing protein</fullName>
    </recommendedName>
</protein>
<evidence type="ECO:0000313" key="4">
    <source>
        <dbReference type="Proteomes" id="UP001151760"/>
    </source>
</evidence>
<dbReference type="EMBL" id="BQNB010018147">
    <property type="protein sequence ID" value="GJT71197.1"/>
    <property type="molecule type" value="Genomic_DNA"/>
</dbReference>
<evidence type="ECO:0000256" key="2">
    <source>
        <dbReference type="SAM" id="MobiDB-lite"/>
    </source>
</evidence>
<evidence type="ECO:0000256" key="1">
    <source>
        <dbReference type="SAM" id="Coils"/>
    </source>
</evidence>
<sequence>MVAYLEKSEGSEGFHQIIDFLLASHIKNALTVCPNLYASHIQQFWQTATLSTTEDGVRGITTTIDRKVKVFVSEASIRRHLKLDDSEGLRTLPSAESFEQLALMGYGFQGIFWVYIPLFLTMLTTPESSPSKITSSPSLSPQTHSSTSQPPSTPPSNQTTPVTEEAAPLPHESPLQSVHLLRRNKGSLSLNEFKDLWTSLSKKVESLESDLKQTKQTYNATLTKLIKMVKKLEETIKTSQARRRAKVIARRRQSVENIQTYTKRRREVSTSSGGVSTASRLVSTADINTASELDSTAGVKEKDKGNGYSLKDKNKTDKTKHGIGKSVKSHSQRHEEIISTKIDLHHFNAEYDLIESLLNRDTLIISSPKIDYLLEDFFGELAHIDLIPPGINKADFDLEEDIHLVEKLLYDNSSPRPPEELNFENFDVVIESFSPYPILVEGSDSLMEELDLFLTPDDLMPPGIENDDYDSEGDILFLLRIAQQ</sequence>
<feature type="compositionally biased region" description="Basic and acidic residues" evidence="2">
    <location>
        <begin position="299"/>
        <end position="320"/>
    </location>
</feature>
<feature type="coiled-coil region" evidence="1">
    <location>
        <begin position="204"/>
        <end position="242"/>
    </location>
</feature>
<feature type="region of interest" description="Disordered" evidence="2">
    <location>
        <begin position="296"/>
        <end position="332"/>
    </location>
</feature>
<name>A0ABQ5G8L5_9ASTR</name>
<reference evidence="3" key="2">
    <citation type="submission" date="2022-01" db="EMBL/GenBank/DDBJ databases">
        <authorList>
            <person name="Yamashiro T."/>
            <person name="Shiraishi A."/>
            <person name="Satake H."/>
            <person name="Nakayama K."/>
        </authorList>
    </citation>
    <scope>NUCLEOTIDE SEQUENCE</scope>
</reference>
<feature type="region of interest" description="Disordered" evidence="2">
    <location>
        <begin position="130"/>
        <end position="175"/>
    </location>
</feature>
<organism evidence="3 4">
    <name type="scientific">Tanacetum coccineum</name>
    <dbReference type="NCBI Taxonomy" id="301880"/>
    <lineage>
        <taxon>Eukaryota</taxon>
        <taxon>Viridiplantae</taxon>
        <taxon>Streptophyta</taxon>
        <taxon>Embryophyta</taxon>
        <taxon>Tracheophyta</taxon>
        <taxon>Spermatophyta</taxon>
        <taxon>Magnoliopsida</taxon>
        <taxon>eudicotyledons</taxon>
        <taxon>Gunneridae</taxon>
        <taxon>Pentapetalae</taxon>
        <taxon>asterids</taxon>
        <taxon>campanulids</taxon>
        <taxon>Asterales</taxon>
        <taxon>Asteraceae</taxon>
        <taxon>Asteroideae</taxon>
        <taxon>Anthemideae</taxon>
        <taxon>Anthemidinae</taxon>
        <taxon>Tanacetum</taxon>
    </lineage>
</organism>
<keyword evidence="4" id="KW-1185">Reference proteome</keyword>